<dbReference type="PROSITE" id="PS00409">
    <property type="entry name" value="PROKAR_NTER_METHYL"/>
    <property type="match status" value="1"/>
</dbReference>
<dbReference type="Gene3D" id="3.30.700.10">
    <property type="entry name" value="Glycoprotein, Type 4 Pilin"/>
    <property type="match status" value="1"/>
</dbReference>
<dbReference type="SUPFAM" id="SSF54523">
    <property type="entry name" value="Pili subunits"/>
    <property type="match status" value="1"/>
</dbReference>
<evidence type="ECO:0000256" key="6">
    <source>
        <dbReference type="SAM" id="Phobius"/>
    </source>
</evidence>
<evidence type="ECO:0008006" key="9">
    <source>
        <dbReference type="Google" id="ProtNLM"/>
    </source>
</evidence>
<feature type="transmembrane region" description="Helical" evidence="6">
    <location>
        <begin position="7"/>
        <end position="27"/>
    </location>
</feature>
<organism evidence="7 8">
    <name type="scientific">Thalassolituus maritimus</name>
    <dbReference type="NCBI Taxonomy" id="484498"/>
    <lineage>
        <taxon>Bacteria</taxon>
        <taxon>Pseudomonadati</taxon>
        <taxon>Pseudomonadota</taxon>
        <taxon>Gammaproteobacteria</taxon>
        <taxon>Oceanospirillales</taxon>
        <taxon>Oceanospirillaceae</taxon>
        <taxon>Thalassolituus</taxon>
    </lineage>
</organism>
<dbReference type="EMBL" id="BAABWH010000001">
    <property type="protein sequence ID" value="GAA6144437.1"/>
    <property type="molecule type" value="Genomic_DNA"/>
</dbReference>
<dbReference type="NCBIfam" id="TIGR02532">
    <property type="entry name" value="IV_pilin_GFxxxE"/>
    <property type="match status" value="1"/>
</dbReference>
<dbReference type="Pfam" id="PF07963">
    <property type="entry name" value="N_methyl"/>
    <property type="match status" value="1"/>
</dbReference>
<sequence length="156" mass="15500">MKKQRGFTLIELIMVIVILGVLSAFALPRFADFGEDARVASLNALAGALRAAANISHAQQLADGSTPGVSVTLEGADITMVNGYPTADGAGITLASQVSNDYTATGGGADGGDVLTFTLTPGTAGCTVTYTAATAAVQNQNPITAAPAVVVTPGGC</sequence>
<evidence type="ECO:0000256" key="2">
    <source>
        <dbReference type="ARBA" id="ARBA00022481"/>
    </source>
</evidence>
<evidence type="ECO:0000313" key="8">
    <source>
        <dbReference type="Proteomes" id="UP001481413"/>
    </source>
</evidence>
<gene>
    <name evidence="7" type="ORF">NBRC116585_05540</name>
</gene>
<dbReference type="InterPro" id="IPR002416">
    <property type="entry name" value="T2SS_protein-GspH"/>
</dbReference>
<proteinExistence type="predicted"/>
<keyword evidence="5 6" id="KW-0472">Membrane</keyword>
<dbReference type="Proteomes" id="UP001481413">
    <property type="component" value="Unassembled WGS sequence"/>
</dbReference>
<keyword evidence="8" id="KW-1185">Reference proteome</keyword>
<reference evidence="7 8" key="1">
    <citation type="submission" date="2024-04" db="EMBL/GenBank/DDBJ databases">
        <title>Draft genome sequence of Thalassolituus maritimus NBRC 116585.</title>
        <authorList>
            <person name="Miyakawa T."/>
            <person name="Kusuya Y."/>
            <person name="Miura T."/>
        </authorList>
    </citation>
    <scope>NUCLEOTIDE SEQUENCE [LARGE SCALE GENOMIC DNA]</scope>
    <source>
        <strain evidence="7 8">5NW40-0001</strain>
    </source>
</reference>
<evidence type="ECO:0000256" key="3">
    <source>
        <dbReference type="ARBA" id="ARBA00022692"/>
    </source>
</evidence>
<comment type="caution">
    <text evidence="7">The sequence shown here is derived from an EMBL/GenBank/DDBJ whole genome shotgun (WGS) entry which is preliminary data.</text>
</comment>
<accession>A0ABP9ZWC7</accession>
<dbReference type="InterPro" id="IPR045584">
    <property type="entry name" value="Pilin-like"/>
</dbReference>
<dbReference type="InterPro" id="IPR012902">
    <property type="entry name" value="N_methyl_site"/>
</dbReference>
<dbReference type="PRINTS" id="PR00885">
    <property type="entry name" value="BCTERIALGSPH"/>
</dbReference>
<keyword evidence="2" id="KW-0488">Methylation</keyword>
<protein>
    <recommendedName>
        <fullName evidence="9">MSHA pilin protein MshA</fullName>
    </recommendedName>
</protein>
<dbReference type="PANTHER" id="PTHR30093">
    <property type="entry name" value="GENERAL SECRETION PATHWAY PROTEIN G"/>
    <property type="match status" value="1"/>
</dbReference>
<evidence type="ECO:0000256" key="4">
    <source>
        <dbReference type="ARBA" id="ARBA00022989"/>
    </source>
</evidence>
<keyword evidence="3 6" id="KW-0812">Transmembrane</keyword>
<keyword evidence="4 6" id="KW-1133">Transmembrane helix</keyword>
<evidence type="ECO:0000256" key="5">
    <source>
        <dbReference type="ARBA" id="ARBA00023136"/>
    </source>
</evidence>
<evidence type="ECO:0000256" key="1">
    <source>
        <dbReference type="ARBA" id="ARBA00004167"/>
    </source>
</evidence>
<name>A0ABP9ZWC7_9GAMM</name>
<comment type="subcellular location">
    <subcellularLocation>
        <location evidence="1">Membrane</location>
        <topology evidence="1">Single-pass membrane protein</topology>
    </subcellularLocation>
</comment>
<dbReference type="PANTHER" id="PTHR30093:SF44">
    <property type="entry name" value="TYPE II SECRETION SYSTEM CORE PROTEIN G"/>
    <property type="match status" value="1"/>
</dbReference>
<dbReference type="RefSeq" id="WP_353293365.1">
    <property type="nucleotide sequence ID" value="NZ_BAABWH010000001.1"/>
</dbReference>
<evidence type="ECO:0000313" key="7">
    <source>
        <dbReference type="EMBL" id="GAA6144437.1"/>
    </source>
</evidence>